<comment type="caution">
    <text evidence="1">The sequence shown here is derived from an EMBL/GenBank/DDBJ whole genome shotgun (WGS) entry which is preliminary data.</text>
</comment>
<dbReference type="EMBL" id="CADEBD010000284">
    <property type="protein sequence ID" value="CAB3228955.1"/>
    <property type="molecule type" value="Genomic_DNA"/>
</dbReference>
<evidence type="ECO:0000313" key="4">
    <source>
        <dbReference type="Proteomes" id="UP000494256"/>
    </source>
</evidence>
<dbReference type="Proteomes" id="UP000494106">
    <property type="component" value="Unassembled WGS sequence"/>
</dbReference>
<sequence length="84" mass="9983">MKEQIDKKAEYLAVIRQKEMEIAKENETQEKRIAAIKTECNVIERECGVLKKRNCAILLKLRKKLLEAENLRRKRIKQTSQKKD</sequence>
<dbReference type="EMBL" id="CADEBC010000590">
    <property type="protein sequence ID" value="CAB3257077.1"/>
    <property type="molecule type" value="Genomic_DNA"/>
</dbReference>
<dbReference type="Proteomes" id="UP000494256">
    <property type="component" value="Unassembled WGS sequence"/>
</dbReference>
<organism evidence="1 4">
    <name type="scientific">Arctia plantaginis</name>
    <name type="common">Wood tiger moth</name>
    <name type="synonym">Phalaena plantaginis</name>
    <dbReference type="NCBI Taxonomy" id="874455"/>
    <lineage>
        <taxon>Eukaryota</taxon>
        <taxon>Metazoa</taxon>
        <taxon>Ecdysozoa</taxon>
        <taxon>Arthropoda</taxon>
        <taxon>Hexapoda</taxon>
        <taxon>Insecta</taxon>
        <taxon>Pterygota</taxon>
        <taxon>Neoptera</taxon>
        <taxon>Endopterygota</taxon>
        <taxon>Lepidoptera</taxon>
        <taxon>Glossata</taxon>
        <taxon>Ditrysia</taxon>
        <taxon>Noctuoidea</taxon>
        <taxon>Erebidae</taxon>
        <taxon>Arctiinae</taxon>
        <taxon>Arctia</taxon>
    </lineage>
</organism>
<gene>
    <name evidence="2" type="ORF">APLA_LOCUS15765</name>
    <name evidence="1" type="ORF">APLA_LOCUS3751</name>
</gene>
<keyword evidence="3" id="KW-1185">Reference proteome</keyword>
<protein>
    <submittedName>
        <fullName evidence="1">Uncharacterized protein</fullName>
    </submittedName>
</protein>
<dbReference type="AlphaFoldDB" id="A0A8S0Z945"/>
<evidence type="ECO:0000313" key="3">
    <source>
        <dbReference type="Proteomes" id="UP000494106"/>
    </source>
</evidence>
<name>A0A8S0Z945_ARCPL</name>
<proteinExistence type="predicted"/>
<dbReference type="OrthoDB" id="7461933at2759"/>
<evidence type="ECO:0000313" key="1">
    <source>
        <dbReference type="EMBL" id="CAB3228955.1"/>
    </source>
</evidence>
<evidence type="ECO:0000313" key="2">
    <source>
        <dbReference type="EMBL" id="CAB3257077.1"/>
    </source>
</evidence>
<reference evidence="3 4" key="1">
    <citation type="submission" date="2020-04" db="EMBL/GenBank/DDBJ databases">
        <authorList>
            <person name="Wallbank WR R."/>
            <person name="Pardo Diaz C."/>
            <person name="Kozak K."/>
            <person name="Martin S."/>
            <person name="Jiggins C."/>
            <person name="Moest M."/>
            <person name="Warren A I."/>
            <person name="Byers J.R.P. K."/>
            <person name="Montejo-Kovacevich G."/>
            <person name="Yen C E."/>
        </authorList>
    </citation>
    <scope>NUCLEOTIDE SEQUENCE [LARGE SCALE GENOMIC DNA]</scope>
</reference>
<accession>A0A8S0Z945</accession>